<gene>
    <name evidence="2" type="ORF">EVJ48_06250</name>
</gene>
<keyword evidence="1" id="KW-0472">Membrane</keyword>
<keyword evidence="1" id="KW-1133">Transmembrane helix</keyword>
<evidence type="ECO:0000313" key="3">
    <source>
        <dbReference type="Proteomes" id="UP000322454"/>
    </source>
</evidence>
<dbReference type="AlphaFoldDB" id="A0A520XCC7"/>
<comment type="caution">
    <text evidence="2">The sequence shown here is derived from an EMBL/GenBank/DDBJ whole genome shotgun (WGS) entry which is preliminary data.</text>
</comment>
<protein>
    <submittedName>
        <fullName evidence="2">Uncharacterized protein</fullName>
    </submittedName>
</protein>
<dbReference type="Proteomes" id="UP000322454">
    <property type="component" value="Unassembled WGS sequence"/>
</dbReference>
<evidence type="ECO:0000256" key="1">
    <source>
        <dbReference type="SAM" id="Phobius"/>
    </source>
</evidence>
<name>A0A520XCC7_9DELT</name>
<feature type="transmembrane region" description="Helical" evidence="1">
    <location>
        <begin position="38"/>
        <end position="60"/>
    </location>
</feature>
<accession>A0A520XCC7</accession>
<keyword evidence="1" id="KW-0812">Transmembrane</keyword>
<evidence type="ECO:0000313" key="2">
    <source>
        <dbReference type="EMBL" id="RZV38867.1"/>
    </source>
</evidence>
<proteinExistence type="predicted"/>
<sequence length="175" mass="19320">MAFKKVSYDIAIKFAAVYLFTVIIFAVPFFIFPRYFSIESASVLIMAGIIISAVFIYYFLIKPLERLQTIVENIEKGNFLNEHGKTGVFTNNGINEIIGKLYKISGEINIFVGSLNSCAKLIARRNLNFEDINKAGRLAGGDKALITAGLYSESNSALTEAMGIVAQDIAETKKE</sequence>
<reference evidence="2 3" key="1">
    <citation type="submission" date="2019-01" db="EMBL/GenBank/DDBJ databases">
        <title>Insights into ecological role of a new deltaproteobacterial order Candidatus Sinidesulfobacterales (Sva0485) by metagenomics and metatranscriptomics.</title>
        <authorList>
            <person name="Tan S."/>
            <person name="Liu J."/>
            <person name="Fang Y."/>
            <person name="Hedlund B."/>
            <person name="Lian Z.-H."/>
            <person name="Huang L.-Y."/>
            <person name="Li J.-T."/>
            <person name="Huang L.-N."/>
            <person name="Li W.-J."/>
            <person name="Jiang H.-C."/>
            <person name="Dong H.-L."/>
            <person name="Shu W.-S."/>
        </authorList>
    </citation>
    <scope>NUCLEOTIDE SEQUENCE [LARGE SCALE GENOMIC DNA]</scope>
    <source>
        <strain evidence="2">AP4</strain>
    </source>
</reference>
<feature type="transmembrane region" description="Helical" evidence="1">
    <location>
        <begin position="12"/>
        <end position="32"/>
    </location>
</feature>
<feature type="non-terminal residue" evidence="2">
    <location>
        <position position="175"/>
    </location>
</feature>
<organism evidence="2 3">
    <name type="scientific">Candidatus Acidulodesulfobacterium acidiphilum</name>
    <dbReference type="NCBI Taxonomy" id="2597224"/>
    <lineage>
        <taxon>Bacteria</taxon>
        <taxon>Deltaproteobacteria</taxon>
        <taxon>Candidatus Acidulodesulfobacterales</taxon>
        <taxon>Candidatus Acidulodesulfobacterium</taxon>
    </lineage>
</organism>
<dbReference type="EMBL" id="SHMQ01000014">
    <property type="protein sequence ID" value="RZV38867.1"/>
    <property type="molecule type" value="Genomic_DNA"/>
</dbReference>